<sequence length="108" mass="11709">MLIGHILALGWDGHFPWFRWAFQKPRSLRDQVLISYSFASDEAAVICVSLISPALCTGSPDPPGPAHVRLQISDDSRAPLCGPFVTHLLRAPVESNPSAALPVHRGPC</sequence>
<reference evidence="1" key="1">
    <citation type="journal article" date="2023" name="Science">
        <title>Genome structures resolve the early diversification of teleost fishes.</title>
        <authorList>
            <person name="Parey E."/>
            <person name="Louis A."/>
            <person name="Montfort J."/>
            <person name="Bouchez O."/>
            <person name="Roques C."/>
            <person name="Iampietro C."/>
            <person name="Lluch J."/>
            <person name="Castinel A."/>
            <person name="Donnadieu C."/>
            <person name="Desvignes T."/>
            <person name="Floi Bucao C."/>
            <person name="Jouanno E."/>
            <person name="Wen M."/>
            <person name="Mejri S."/>
            <person name="Dirks R."/>
            <person name="Jansen H."/>
            <person name="Henkel C."/>
            <person name="Chen W.J."/>
            <person name="Zahm M."/>
            <person name="Cabau C."/>
            <person name="Klopp C."/>
            <person name="Thompson A.W."/>
            <person name="Robinson-Rechavi M."/>
            <person name="Braasch I."/>
            <person name="Lecointre G."/>
            <person name="Bobe J."/>
            <person name="Postlethwait J.H."/>
            <person name="Berthelot C."/>
            <person name="Roest Crollius H."/>
            <person name="Guiguen Y."/>
        </authorList>
    </citation>
    <scope>NUCLEOTIDE SEQUENCE</scope>
    <source>
        <strain evidence="1">WJC10195</strain>
    </source>
</reference>
<keyword evidence="2" id="KW-1185">Reference proteome</keyword>
<dbReference type="Proteomes" id="UP001152622">
    <property type="component" value="Chromosome 6"/>
</dbReference>
<dbReference type="AlphaFoldDB" id="A0A9Q1IV05"/>
<organism evidence="1 2">
    <name type="scientific">Synaphobranchus kaupii</name>
    <name type="common">Kaup's arrowtooth eel</name>
    <dbReference type="NCBI Taxonomy" id="118154"/>
    <lineage>
        <taxon>Eukaryota</taxon>
        <taxon>Metazoa</taxon>
        <taxon>Chordata</taxon>
        <taxon>Craniata</taxon>
        <taxon>Vertebrata</taxon>
        <taxon>Euteleostomi</taxon>
        <taxon>Actinopterygii</taxon>
        <taxon>Neopterygii</taxon>
        <taxon>Teleostei</taxon>
        <taxon>Anguilliformes</taxon>
        <taxon>Synaphobranchidae</taxon>
        <taxon>Synaphobranchus</taxon>
    </lineage>
</organism>
<proteinExistence type="predicted"/>
<dbReference type="EMBL" id="JAINUF010000006">
    <property type="protein sequence ID" value="KAJ8356107.1"/>
    <property type="molecule type" value="Genomic_DNA"/>
</dbReference>
<comment type="caution">
    <text evidence="1">The sequence shown here is derived from an EMBL/GenBank/DDBJ whole genome shotgun (WGS) entry which is preliminary data.</text>
</comment>
<protein>
    <submittedName>
        <fullName evidence="1">Uncharacterized protein</fullName>
    </submittedName>
</protein>
<name>A0A9Q1IV05_SYNKA</name>
<gene>
    <name evidence="1" type="ORF">SKAU_G00189010</name>
</gene>
<evidence type="ECO:0000313" key="2">
    <source>
        <dbReference type="Proteomes" id="UP001152622"/>
    </source>
</evidence>
<accession>A0A9Q1IV05</accession>
<evidence type="ECO:0000313" key="1">
    <source>
        <dbReference type="EMBL" id="KAJ8356107.1"/>
    </source>
</evidence>